<organism evidence="2 3">
    <name type="scientific">Uncinocarpus reesii (strain UAMH 1704)</name>
    <dbReference type="NCBI Taxonomy" id="336963"/>
    <lineage>
        <taxon>Eukaryota</taxon>
        <taxon>Fungi</taxon>
        <taxon>Dikarya</taxon>
        <taxon>Ascomycota</taxon>
        <taxon>Pezizomycotina</taxon>
        <taxon>Eurotiomycetes</taxon>
        <taxon>Eurotiomycetidae</taxon>
        <taxon>Onygenales</taxon>
        <taxon>Onygenaceae</taxon>
        <taxon>Uncinocarpus</taxon>
    </lineage>
</organism>
<dbReference type="OMA" id="IAVWGRA"/>
<proteinExistence type="predicted"/>
<dbReference type="STRING" id="336963.C4JPI2"/>
<dbReference type="GeneID" id="8437785"/>
<name>C4JPI2_UNCRE</name>
<dbReference type="OrthoDB" id="66095at2759"/>
<feature type="compositionally biased region" description="Basic and acidic residues" evidence="1">
    <location>
        <begin position="34"/>
        <end position="53"/>
    </location>
</feature>
<dbReference type="eggNOG" id="ENOG502S9BI">
    <property type="taxonomic scope" value="Eukaryota"/>
</dbReference>
<dbReference type="VEuPathDB" id="FungiDB:UREG_03154"/>
<dbReference type="RefSeq" id="XP_002543637.1">
    <property type="nucleotide sequence ID" value="XM_002543591.1"/>
</dbReference>
<evidence type="ECO:0000313" key="2">
    <source>
        <dbReference type="EMBL" id="EEP78308.1"/>
    </source>
</evidence>
<dbReference type="AlphaFoldDB" id="C4JPI2"/>
<dbReference type="Proteomes" id="UP000002058">
    <property type="component" value="Unassembled WGS sequence"/>
</dbReference>
<protein>
    <submittedName>
        <fullName evidence="2">Uncharacterized protein</fullName>
    </submittedName>
</protein>
<dbReference type="HOGENOM" id="CLU_041809_0_0_1"/>
<evidence type="ECO:0000313" key="3">
    <source>
        <dbReference type="Proteomes" id="UP000002058"/>
    </source>
</evidence>
<accession>C4JPI2</accession>
<gene>
    <name evidence="2" type="ORF">UREG_03154</name>
</gene>
<dbReference type="KEGG" id="ure:UREG_03154"/>
<sequence length="294" mass="33438">MSSYLGFRGPVGLYHVNPEAEQTEQDPSEPGSDSQHDLQRGTGVGKEEGEEKREYFPSINDVLCVREFLSHLKIGSESKPQENGRSKAMRAERLPVEIVDIILDHAEYWPSIETTLDKARIIRQDQDAEILRTGGLCYAPTTPAIKPRILPHRTVHPCRKIIFTVTSHDQGWGGDHRGQSLYEHSYSWFDAYRIPAFHPASNETQQTPADLVAQYQKIYEEEHRPRFEASANFLPSKMAVRQAQTQHIIWHYRDGMESDSTVAREIEHAEGRGRETLNGKVSSPTVHLLEELAD</sequence>
<dbReference type="InParanoid" id="C4JPI2"/>
<evidence type="ECO:0000256" key="1">
    <source>
        <dbReference type="SAM" id="MobiDB-lite"/>
    </source>
</evidence>
<keyword evidence="3" id="KW-1185">Reference proteome</keyword>
<dbReference type="EMBL" id="CH476616">
    <property type="protein sequence ID" value="EEP78308.1"/>
    <property type="molecule type" value="Genomic_DNA"/>
</dbReference>
<reference evidence="3" key="1">
    <citation type="journal article" date="2009" name="Genome Res.">
        <title>Comparative genomic analyses of the human fungal pathogens Coccidioides and their relatives.</title>
        <authorList>
            <person name="Sharpton T.J."/>
            <person name="Stajich J.E."/>
            <person name="Rounsley S.D."/>
            <person name="Gardner M.J."/>
            <person name="Wortman J.R."/>
            <person name="Jordar V.S."/>
            <person name="Maiti R."/>
            <person name="Kodira C.D."/>
            <person name="Neafsey D.E."/>
            <person name="Zeng Q."/>
            <person name="Hung C.-Y."/>
            <person name="McMahan C."/>
            <person name="Muszewska A."/>
            <person name="Grynberg M."/>
            <person name="Mandel M.A."/>
            <person name="Kellner E.M."/>
            <person name="Barker B.M."/>
            <person name="Galgiani J.N."/>
            <person name="Orbach M.J."/>
            <person name="Kirkland T.N."/>
            <person name="Cole G.T."/>
            <person name="Henn M.R."/>
            <person name="Birren B.W."/>
            <person name="Taylor J.W."/>
        </authorList>
    </citation>
    <scope>NUCLEOTIDE SEQUENCE [LARGE SCALE GENOMIC DNA]</scope>
    <source>
        <strain evidence="3">UAMH 1704</strain>
    </source>
</reference>
<feature type="region of interest" description="Disordered" evidence="1">
    <location>
        <begin position="1"/>
        <end position="53"/>
    </location>
</feature>